<comment type="caution">
    <text evidence="7">The sequence shown here is derived from an EMBL/GenBank/DDBJ whole genome shotgun (WGS) entry which is preliminary data.</text>
</comment>
<keyword evidence="2 5" id="KW-0732">Signal</keyword>
<feature type="chain" id="PRO_5042856779" description="PA14 domain-containing protein" evidence="5">
    <location>
        <begin position="25"/>
        <end position="708"/>
    </location>
</feature>
<dbReference type="SMART" id="SM00758">
    <property type="entry name" value="PA14"/>
    <property type="match status" value="1"/>
</dbReference>
<protein>
    <recommendedName>
        <fullName evidence="6">PA14 domain-containing protein</fullName>
    </recommendedName>
</protein>
<feature type="domain" description="PA14" evidence="6">
    <location>
        <begin position="114"/>
        <end position="258"/>
    </location>
</feature>
<evidence type="ECO:0000256" key="5">
    <source>
        <dbReference type="SAM" id="SignalP"/>
    </source>
</evidence>
<accession>A0AAN7TTJ3</accession>
<evidence type="ECO:0000256" key="1">
    <source>
        <dbReference type="ARBA" id="ARBA00008709"/>
    </source>
</evidence>
<dbReference type="EMBL" id="JAVFKY010000006">
    <property type="protein sequence ID" value="KAK5575380.1"/>
    <property type="molecule type" value="Genomic_DNA"/>
</dbReference>
<evidence type="ECO:0000259" key="6">
    <source>
        <dbReference type="PROSITE" id="PS51820"/>
    </source>
</evidence>
<keyword evidence="4" id="KW-1133">Transmembrane helix</keyword>
<sequence length="708" mass="77482">MKIILNLILIIFFSLNINFNLVNSEITKNPFLLLSCSIFDQLPKLNNDFEPSNGDVSKGMVTDLLYGDSPTLASNDSNYPALVNGRIKNLDLFPTWFNKNDTQNVMLLKKLNLTLDKTSNVYTFLKDDFFPIDYQGWDVDPNNRIYYGGRVFTAYHNFHYCLKINSVFFYQGTETFKFEGDDDVWVYIDKKLVLDLGGLHPARSGSVDLTKLGLKVNNTYSFDFFYCERHTPYSKMKIQTDIQAFCAWSDYCGVCQGDGSTCCNKYNNCDDNNPCTIDDCPLPNLSIPKGDPISKYCRHTNITCPTSTNKCVITGCSQDTNGKCGIIGKVECTDKSDQCMVLIGCDSDIGCQYKSNCTGPCLTGECNNGVCVQMDADYCSNELGKDPCKVYSCDAKNGGCMATPKCTSNNSSNPCVIPTCNAKGICGSYTQNSTECNCNCKLNQCQKNNCDQSVNPPICSPLPIDKIDDDNPCTIDTCDPITGDVKHTQMNCSGCTKCSNGKCQPVQSNCDDANQCTIDKCMNDGNCTHTPMTCNILDTCMEYRCDPDIGCISTPKLCPNKGNCQIGYCESGQCKLKDRVCESPSFCQISQCSEVTGCIIFDRVCIPSNPKCQTGICINATSTEIGRCDSLDFDPKPFVCKPAAIISTSVIVGVSVAAGVVAVAIAIASKKGYDAWVASNNNSLASLNSNPLYENPAGNGENPMYQSD</sequence>
<dbReference type="InterPro" id="IPR037524">
    <property type="entry name" value="PA14/GLEYA"/>
</dbReference>
<proteinExistence type="inferred from homology"/>
<evidence type="ECO:0000256" key="3">
    <source>
        <dbReference type="ARBA" id="ARBA00023180"/>
    </source>
</evidence>
<keyword evidence="3" id="KW-0325">Glycoprotein</keyword>
<feature type="transmembrane region" description="Helical" evidence="4">
    <location>
        <begin position="643"/>
        <end position="668"/>
    </location>
</feature>
<dbReference type="GO" id="GO:0005576">
    <property type="term" value="C:extracellular region"/>
    <property type="evidence" value="ECO:0007669"/>
    <property type="project" value="TreeGrafter"/>
</dbReference>
<reference evidence="7 8" key="1">
    <citation type="submission" date="2023-11" db="EMBL/GenBank/DDBJ databases">
        <title>Dfirmibasis_genome.</title>
        <authorList>
            <person name="Edelbroek B."/>
            <person name="Kjellin J."/>
            <person name="Jerlstrom-Hultqvist J."/>
            <person name="Soderbom F."/>
        </authorList>
    </citation>
    <scope>NUCLEOTIDE SEQUENCE [LARGE SCALE GENOMIC DNA]</scope>
    <source>
        <strain evidence="7 8">TNS-C-14</strain>
    </source>
</reference>
<organism evidence="7 8">
    <name type="scientific">Dictyostelium firmibasis</name>
    <dbReference type="NCBI Taxonomy" id="79012"/>
    <lineage>
        <taxon>Eukaryota</taxon>
        <taxon>Amoebozoa</taxon>
        <taxon>Evosea</taxon>
        <taxon>Eumycetozoa</taxon>
        <taxon>Dictyostelia</taxon>
        <taxon>Dictyosteliales</taxon>
        <taxon>Dictyosteliaceae</taxon>
        <taxon>Dictyostelium</taxon>
    </lineage>
</organism>
<keyword evidence="4" id="KW-0472">Membrane</keyword>
<dbReference type="Pfam" id="PF07691">
    <property type="entry name" value="PA14"/>
    <property type="match status" value="1"/>
</dbReference>
<evidence type="ECO:0000313" key="7">
    <source>
        <dbReference type="EMBL" id="KAK5575380.1"/>
    </source>
</evidence>
<name>A0AAN7TTJ3_9MYCE</name>
<dbReference type="InterPro" id="IPR011874">
    <property type="entry name" value="Fibro_Slime"/>
</dbReference>
<comment type="similarity">
    <text evidence="1">Belongs to the prespore-cell-inducing factor family.</text>
</comment>
<dbReference type="PANTHER" id="PTHR31137:SF2">
    <property type="entry name" value="PROTEIN PSIG"/>
    <property type="match status" value="1"/>
</dbReference>
<dbReference type="AlphaFoldDB" id="A0AAN7TTJ3"/>
<dbReference type="InterPro" id="IPR011658">
    <property type="entry name" value="PA14_dom"/>
</dbReference>
<keyword evidence="4" id="KW-0812">Transmembrane</keyword>
<dbReference type="PROSITE" id="PS51820">
    <property type="entry name" value="PA14"/>
    <property type="match status" value="1"/>
</dbReference>
<evidence type="ECO:0000256" key="4">
    <source>
        <dbReference type="SAM" id="Phobius"/>
    </source>
</evidence>
<evidence type="ECO:0000256" key="2">
    <source>
        <dbReference type="ARBA" id="ARBA00022729"/>
    </source>
</evidence>
<dbReference type="InterPro" id="IPR051154">
    <property type="entry name" value="Prespore-cell_inducing_factor"/>
</dbReference>
<gene>
    <name evidence="7" type="ORF">RB653_010640</name>
</gene>
<evidence type="ECO:0000313" key="8">
    <source>
        <dbReference type="Proteomes" id="UP001344447"/>
    </source>
</evidence>
<dbReference type="InterPro" id="IPR001673">
    <property type="entry name" value="S_mold_repeat"/>
</dbReference>
<dbReference type="Proteomes" id="UP001344447">
    <property type="component" value="Unassembled WGS sequence"/>
</dbReference>
<dbReference type="Pfam" id="PF00526">
    <property type="entry name" value="Dicty_CTDC"/>
    <property type="match status" value="3"/>
</dbReference>
<feature type="signal peptide" evidence="5">
    <location>
        <begin position="1"/>
        <end position="24"/>
    </location>
</feature>
<dbReference type="PANTHER" id="PTHR31137">
    <property type="entry name" value="PROTEIN PSIB-RELATED-RELATED"/>
    <property type="match status" value="1"/>
</dbReference>
<dbReference type="NCBIfam" id="TIGR02148">
    <property type="entry name" value="Fibro_Slime"/>
    <property type="match status" value="1"/>
</dbReference>
<keyword evidence="8" id="KW-1185">Reference proteome</keyword>